<dbReference type="EMBL" id="CM004401">
    <property type="protein sequence ID" value="KAG8636544.1"/>
    <property type="molecule type" value="Genomic_DNA"/>
</dbReference>
<evidence type="ECO:0000313" key="2">
    <source>
        <dbReference type="Proteomes" id="UP000091857"/>
    </source>
</evidence>
<organism evidence="1 2">
    <name type="scientific">Manihot esculenta</name>
    <name type="common">Cassava</name>
    <name type="synonym">Jatropha manihot</name>
    <dbReference type="NCBI Taxonomy" id="3983"/>
    <lineage>
        <taxon>Eukaryota</taxon>
        <taxon>Viridiplantae</taxon>
        <taxon>Streptophyta</taxon>
        <taxon>Embryophyta</taxon>
        <taxon>Tracheophyta</taxon>
        <taxon>Spermatophyta</taxon>
        <taxon>Magnoliopsida</taxon>
        <taxon>eudicotyledons</taxon>
        <taxon>Gunneridae</taxon>
        <taxon>Pentapetalae</taxon>
        <taxon>rosids</taxon>
        <taxon>fabids</taxon>
        <taxon>Malpighiales</taxon>
        <taxon>Euphorbiaceae</taxon>
        <taxon>Crotonoideae</taxon>
        <taxon>Manihoteae</taxon>
        <taxon>Manihot</taxon>
    </lineage>
</organism>
<keyword evidence="2" id="KW-1185">Reference proteome</keyword>
<dbReference type="Proteomes" id="UP000091857">
    <property type="component" value="Chromosome 15"/>
</dbReference>
<proteinExistence type="predicted"/>
<gene>
    <name evidence="1" type="ORF">MANES_15G007150v8</name>
</gene>
<evidence type="ECO:0000313" key="1">
    <source>
        <dbReference type="EMBL" id="KAG8636544.1"/>
    </source>
</evidence>
<accession>A0ACB7G8E1</accession>
<sequence>MEYIISLELAFLKIIDITISHMQKFLLNSKLWVKLVEHIGCFLTPPPFPLNISALQLILPVFCLLHKIGEMESSFSTTLSRGKPNNLQTRKTHTQKKEGNVRNQPIFMIGLDWVLTHSPRKSFVHFSGSTSPINHSQFRQHHSRTPNGADFL</sequence>
<comment type="caution">
    <text evidence="1">The sequence shown here is derived from an EMBL/GenBank/DDBJ whole genome shotgun (WGS) entry which is preliminary data.</text>
</comment>
<name>A0ACB7G8E1_MANES</name>
<reference evidence="2" key="1">
    <citation type="journal article" date="2016" name="Nat. Biotechnol.">
        <title>Sequencing wild and cultivated cassava and related species reveals extensive interspecific hybridization and genetic diversity.</title>
        <authorList>
            <person name="Bredeson J.V."/>
            <person name="Lyons J.B."/>
            <person name="Prochnik S.E."/>
            <person name="Wu G.A."/>
            <person name="Ha C.M."/>
            <person name="Edsinger-Gonzales E."/>
            <person name="Grimwood J."/>
            <person name="Schmutz J."/>
            <person name="Rabbi I.Y."/>
            <person name="Egesi C."/>
            <person name="Nauluvula P."/>
            <person name="Lebot V."/>
            <person name="Ndunguru J."/>
            <person name="Mkamilo G."/>
            <person name="Bart R.S."/>
            <person name="Setter T.L."/>
            <person name="Gleadow R.M."/>
            <person name="Kulakow P."/>
            <person name="Ferguson M.E."/>
            <person name="Rounsley S."/>
            <person name="Rokhsar D.S."/>
        </authorList>
    </citation>
    <scope>NUCLEOTIDE SEQUENCE [LARGE SCALE GENOMIC DNA]</scope>
    <source>
        <strain evidence="2">cv. AM560-2</strain>
    </source>
</reference>
<protein>
    <submittedName>
        <fullName evidence="1">Uncharacterized protein</fullName>
    </submittedName>
</protein>